<evidence type="ECO:0000313" key="5">
    <source>
        <dbReference type="EMBL" id="OGE10826.1"/>
    </source>
</evidence>
<dbReference type="GO" id="GO:0006412">
    <property type="term" value="P:translation"/>
    <property type="evidence" value="ECO:0007669"/>
    <property type="project" value="InterPro"/>
</dbReference>
<dbReference type="STRING" id="1797729.A3A60_02495"/>
<dbReference type="PANTHER" id="PTHR15680">
    <property type="entry name" value="RIBOSOMAL PROTEIN L19"/>
    <property type="match status" value="1"/>
</dbReference>
<proteinExistence type="inferred from homology"/>
<dbReference type="InterPro" id="IPR038657">
    <property type="entry name" value="Ribosomal_bL19_sf"/>
</dbReference>
<dbReference type="Gene3D" id="2.30.30.790">
    <property type="match status" value="1"/>
</dbReference>
<evidence type="ECO:0000256" key="4">
    <source>
        <dbReference type="RuleBase" id="RU000559"/>
    </source>
</evidence>
<accession>A0A1F5I362</accession>
<organism evidence="5 6">
    <name type="scientific">Candidatus Curtissbacteria bacterium RIFCSPLOWO2_01_FULL_42_26</name>
    <dbReference type="NCBI Taxonomy" id="1797729"/>
    <lineage>
        <taxon>Bacteria</taxon>
        <taxon>Candidatus Curtissiibacteriota</taxon>
    </lineage>
</organism>
<gene>
    <name evidence="5" type="ORF">A3A60_02495</name>
</gene>
<evidence type="ECO:0000256" key="1">
    <source>
        <dbReference type="ARBA" id="ARBA00005781"/>
    </source>
</evidence>
<name>A0A1F5I362_9BACT</name>
<evidence type="ECO:0000256" key="3">
    <source>
        <dbReference type="ARBA" id="ARBA00023274"/>
    </source>
</evidence>
<sequence length="101" mass="11297">MEEINNQDFKTGDIVKVFVKDISESKVHATPFEGTVIAIRGQKGARTFTVRKVASAQVAVERIFPIDSPSIEKIKILKKGKSTRSKLYFLRKKDASAKSRS</sequence>
<dbReference type="InterPro" id="IPR008991">
    <property type="entry name" value="Translation_prot_SH3-like_sf"/>
</dbReference>
<dbReference type="AlphaFoldDB" id="A0A1F5I362"/>
<protein>
    <recommendedName>
        <fullName evidence="4">50S ribosomal protein L19</fullName>
    </recommendedName>
</protein>
<dbReference type="PRINTS" id="PR00061">
    <property type="entry name" value="RIBOSOMALL19"/>
</dbReference>
<dbReference type="Pfam" id="PF01245">
    <property type="entry name" value="Ribosomal_L19"/>
    <property type="match status" value="1"/>
</dbReference>
<dbReference type="PANTHER" id="PTHR15680:SF9">
    <property type="entry name" value="LARGE RIBOSOMAL SUBUNIT PROTEIN BL19M"/>
    <property type="match status" value="1"/>
</dbReference>
<dbReference type="Proteomes" id="UP000179227">
    <property type="component" value="Unassembled WGS sequence"/>
</dbReference>
<keyword evidence="3 4" id="KW-0687">Ribonucleoprotein</keyword>
<dbReference type="EMBL" id="MFBS01000006">
    <property type="protein sequence ID" value="OGE10826.1"/>
    <property type="molecule type" value="Genomic_DNA"/>
</dbReference>
<dbReference type="SUPFAM" id="SSF50104">
    <property type="entry name" value="Translation proteins SH3-like domain"/>
    <property type="match status" value="1"/>
</dbReference>
<keyword evidence="2" id="KW-0689">Ribosomal protein</keyword>
<reference evidence="5 6" key="1">
    <citation type="journal article" date="2016" name="Nat. Commun.">
        <title>Thousands of microbial genomes shed light on interconnected biogeochemical processes in an aquifer system.</title>
        <authorList>
            <person name="Anantharaman K."/>
            <person name="Brown C.T."/>
            <person name="Hug L.A."/>
            <person name="Sharon I."/>
            <person name="Castelle C.J."/>
            <person name="Probst A.J."/>
            <person name="Thomas B.C."/>
            <person name="Singh A."/>
            <person name="Wilkins M.J."/>
            <person name="Karaoz U."/>
            <person name="Brodie E.L."/>
            <person name="Williams K.H."/>
            <person name="Hubbard S.S."/>
            <person name="Banfield J.F."/>
        </authorList>
    </citation>
    <scope>NUCLEOTIDE SEQUENCE [LARGE SCALE GENOMIC DNA]</scope>
</reference>
<evidence type="ECO:0000313" key="6">
    <source>
        <dbReference type="Proteomes" id="UP000179227"/>
    </source>
</evidence>
<comment type="caution">
    <text evidence="5">The sequence shown here is derived from an EMBL/GenBank/DDBJ whole genome shotgun (WGS) entry which is preliminary data.</text>
</comment>
<dbReference type="GO" id="GO:0003735">
    <property type="term" value="F:structural constituent of ribosome"/>
    <property type="evidence" value="ECO:0007669"/>
    <property type="project" value="InterPro"/>
</dbReference>
<dbReference type="InterPro" id="IPR001857">
    <property type="entry name" value="Ribosomal_bL19"/>
</dbReference>
<dbReference type="GO" id="GO:0022625">
    <property type="term" value="C:cytosolic large ribosomal subunit"/>
    <property type="evidence" value="ECO:0007669"/>
    <property type="project" value="TreeGrafter"/>
</dbReference>
<comment type="function">
    <text evidence="4">This protein is located at the 30S-50S ribosomal subunit interface and may play a role in the structure and function of the aminoacyl-tRNA binding site.</text>
</comment>
<evidence type="ECO:0000256" key="2">
    <source>
        <dbReference type="ARBA" id="ARBA00022980"/>
    </source>
</evidence>
<comment type="similarity">
    <text evidence="1 4">Belongs to the bacterial ribosomal protein bL19 family.</text>
</comment>